<keyword evidence="4" id="KW-0812">Transmembrane</keyword>
<evidence type="ECO:0000313" key="7">
    <source>
        <dbReference type="Proteomes" id="UP001195571"/>
    </source>
</evidence>
<organism evidence="6 7">
    <name type="scientific">Candidatus Phytoplasma meliae</name>
    <dbReference type="NCBI Taxonomy" id="1848402"/>
    <lineage>
        <taxon>Bacteria</taxon>
        <taxon>Bacillati</taxon>
        <taxon>Mycoplasmatota</taxon>
        <taxon>Mollicutes</taxon>
        <taxon>Acholeplasmatales</taxon>
        <taxon>Acholeplasmataceae</taxon>
        <taxon>Candidatus Phytoplasma</taxon>
        <taxon>16SrXIII (Mexican periwinkle virescence group)</taxon>
    </lineage>
</organism>
<keyword evidence="3" id="KW-0732">Signal</keyword>
<evidence type="ECO:0000313" key="6">
    <source>
        <dbReference type="EMBL" id="MBP5836039.1"/>
    </source>
</evidence>
<proteinExistence type="inferred from homology"/>
<evidence type="ECO:0000256" key="2">
    <source>
        <dbReference type="ARBA" id="ARBA00022448"/>
    </source>
</evidence>
<dbReference type="RefSeq" id="WP_203552303.1">
    <property type="nucleotide sequence ID" value="NZ_JACAOD020000009.1"/>
</dbReference>
<comment type="similarity">
    <text evidence="1">Belongs to the bacterial solute-binding protein 5 family.</text>
</comment>
<dbReference type="Gene3D" id="3.90.76.10">
    <property type="entry name" value="Dipeptide-binding Protein, Domain 1"/>
    <property type="match status" value="1"/>
</dbReference>
<feature type="transmembrane region" description="Helical" evidence="4">
    <location>
        <begin position="12"/>
        <end position="31"/>
    </location>
</feature>
<reference evidence="6" key="1">
    <citation type="submission" date="2021-04" db="EMBL/GenBank/DDBJ databases">
        <title>Genomic features of Candidatus Phytoplasma meliae isolate ChTYXIII (1SrXIII-G).</title>
        <authorList>
            <person name="Fernandez F.D."/>
            <person name="Conci L.R."/>
        </authorList>
    </citation>
    <scope>NUCLEOTIDE SEQUENCE [LARGE SCALE GENOMIC DNA]</scope>
    <source>
        <strain evidence="6">ChTYXIII-Mo</strain>
    </source>
</reference>
<dbReference type="InterPro" id="IPR000914">
    <property type="entry name" value="SBP_5_dom"/>
</dbReference>
<dbReference type="Gene3D" id="3.40.190.10">
    <property type="entry name" value="Periplasmic binding protein-like II"/>
    <property type="match status" value="1"/>
</dbReference>
<dbReference type="PIRSF" id="PIRSF002741">
    <property type="entry name" value="MppA"/>
    <property type="match status" value="1"/>
</dbReference>
<comment type="caution">
    <text evidence="6">The sequence shown here is derived from an EMBL/GenBank/DDBJ whole genome shotgun (WGS) entry which is preliminary data.</text>
</comment>
<dbReference type="InterPro" id="IPR039424">
    <property type="entry name" value="SBP_5"/>
</dbReference>
<accession>A0ABS5CYJ4</accession>
<evidence type="ECO:0000259" key="5">
    <source>
        <dbReference type="Pfam" id="PF00496"/>
    </source>
</evidence>
<sequence>MKKLNLNKKTKIIILVTVLSLAVLSTILLIWKPWKTNDNTSDKKNTVNIAMPSDGKGFDVCSSAHTNSAYSHHIFSIMHDTLLYKDRNGTVHPRLADLIKEEGKELTFKLKDNIFFHNGNRLTTDDVIYTFQRGVDKRHPQFLEIYKIDKIDDKNFKVTLIKNTLWKKFTFYRFFNVLNKEAVEKDPEEGLKIGAGPYKLVKYEPDHKLNFELFDNYYNKERIKNSAKKINLKISKDDDTNLQEIQNGALDGCLTYPDTKINDLKKNLGNQVKIVKNDSVTGSYIYINKQKTPKEVRKAISQALNLKQIKNDLDLPVEDLDSYLPSALKGNNPELQHYHTDIDASKGYVNALTTEQKKLNIGISIKSTYTIQNKIIEQLKNVGFDAILSPVEFNTLLSDVVKDDSPYHMIFLGENHEMEYGHKSLMDYFLSNDNQSNMCHIDEHDQEYIEDKLKKATRTMDEAKYIKLIQEVSAYIHDQVYVIPLYKTPNYSVTSPKITQGFETDAFSTFEFTNIRKQ</sequence>
<name>A0ABS5CYJ4_9MOLU</name>
<evidence type="ECO:0000256" key="3">
    <source>
        <dbReference type="ARBA" id="ARBA00022729"/>
    </source>
</evidence>
<dbReference type="PANTHER" id="PTHR30290">
    <property type="entry name" value="PERIPLASMIC BINDING COMPONENT OF ABC TRANSPORTER"/>
    <property type="match status" value="1"/>
</dbReference>
<dbReference type="Proteomes" id="UP001195571">
    <property type="component" value="Unassembled WGS sequence"/>
</dbReference>
<dbReference type="EMBL" id="JACAOD020000009">
    <property type="protein sequence ID" value="MBP5836039.1"/>
    <property type="molecule type" value="Genomic_DNA"/>
</dbReference>
<dbReference type="SUPFAM" id="SSF53850">
    <property type="entry name" value="Periplasmic binding protein-like II"/>
    <property type="match status" value="1"/>
</dbReference>
<evidence type="ECO:0000256" key="4">
    <source>
        <dbReference type="SAM" id="Phobius"/>
    </source>
</evidence>
<dbReference type="CDD" id="cd00995">
    <property type="entry name" value="PBP2_NikA_DppA_OppA_like"/>
    <property type="match status" value="1"/>
</dbReference>
<feature type="domain" description="Solute-binding protein family 5" evidence="5">
    <location>
        <begin position="91"/>
        <end position="433"/>
    </location>
</feature>
<dbReference type="InterPro" id="IPR030678">
    <property type="entry name" value="Peptide/Ni-bd"/>
</dbReference>
<keyword evidence="7" id="KW-1185">Reference proteome</keyword>
<dbReference type="PANTHER" id="PTHR30290:SF9">
    <property type="entry name" value="OLIGOPEPTIDE-BINDING PROTEIN APPA"/>
    <property type="match status" value="1"/>
</dbReference>
<keyword evidence="4" id="KW-0472">Membrane</keyword>
<protein>
    <submittedName>
        <fullName evidence="6">ABC transporter substrate-binding protein</fullName>
    </submittedName>
</protein>
<dbReference type="Gene3D" id="3.10.105.10">
    <property type="entry name" value="Dipeptide-binding Protein, Domain 3"/>
    <property type="match status" value="1"/>
</dbReference>
<keyword evidence="4" id="KW-1133">Transmembrane helix</keyword>
<dbReference type="Pfam" id="PF00496">
    <property type="entry name" value="SBP_bac_5"/>
    <property type="match status" value="1"/>
</dbReference>
<gene>
    <name evidence="6" type="ORF">CHTY_002240</name>
</gene>
<keyword evidence="2" id="KW-0813">Transport</keyword>
<evidence type="ECO:0000256" key="1">
    <source>
        <dbReference type="ARBA" id="ARBA00005695"/>
    </source>
</evidence>